<dbReference type="PROSITE" id="PS51257">
    <property type="entry name" value="PROKAR_LIPOPROTEIN"/>
    <property type="match status" value="1"/>
</dbReference>
<dbReference type="OrthoDB" id="678065at2"/>
<keyword evidence="1" id="KW-0812">Transmembrane</keyword>
<evidence type="ECO:0000256" key="1">
    <source>
        <dbReference type="SAM" id="Phobius"/>
    </source>
</evidence>
<dbReference type="Proteomes" id="UP000244911">
    <property type="component" value="Unassembled WGS sequence"/>
</dbReference>
<proteinExistence type="predicted"/>
<feature type="transmembrane region" description="Helical" evidence="1">
    <location>
        <begin position="92"/>
        <end position="114"/>
    </location>
</feature>
<evidence type="ECO:0000313" key="3">
    <source>
        <dbReference type="Proteomes" id="UP000244911"/>
    </source>
</evidence>
<gene>
    <name evidence="2" type="ORF">ALP8811_00382</name>
</gene>
<keyword evidence="1" id="KW-1133">Transmembrane helix</keyword>
<keyword evidence="3" id="KW-1185">Reference proteome</keyword>
<dbReference type="EMBL" id="OMOI01000001">
    <property type="protein sequence ID" value="SPF75395.1"/>
    <property type="molecule type" value="Genomic_DNA"/>
</dbReference>
<feature type="transmembrane region" description="Helical" evidence="1">
    <location>
        <begin position="142"/>
        <end position="160"/>
    </location>
</feature>
<accession>A0A2R8AH94</accession>
<keyword evidence="1" id="KW-0472">Membrane</keyword>
<reference evidence="2 3" key="1">
    <citation type="submission" date="2018-03" db="EMBL/GenBank/DDBJ databases">
        <authorList>
            <person name="Keele B.F."/>
        </authorList>
    </citation>
    <scope>NUCLEOTIDE SEQUENCE [LARGE SCALE GENOMIC DNA]</scope>
    <source>
        <strain evidence="2 3">CECT 8811</strain>
    </source>
</reference>
<organism evidence="2 3">
    <name type="scientific">Aliiroseovarius pelagivivens</name>
    <dbReference type="NCBI Taxonomy" id="1639690"/>
    <lineage>
        <taxon>Bacteria</taxon>
        <taxon>Pseudomonadati</taxon>
        <taxon>Pseudomonadota</taxon>
        <taxon>Alphaproteobacteria</taxon>
        <taxon>Rhodobacterales</taxon>
        <taxon>Paracoccaceae</taxon>
        <taxon>Aliiroseovarius</taxon>
    </lineage>
</organism>
<dbReference type="AlphaFoldDB" id="A0A2R8AH94"/>
<protein>
    <submittedName>
        <fullName evidence="2">Uncharacterized protein</fullName>
    </submittedName>
</protein>
<sequence length="177" mass="19052">MRRLLALPIMIGFACVLAGVYGVVHNQISFTVGPDYFYALKFPQFRIPELLQSRVGAAYVGWQASWWMGLVIGIPIAVMSLGIPSPKQARRVFLQAAVLVVAITLALGLVSLAFDPPMEHIPVPTAAKDPIGYGRAAMLHDTSYTAGMIGLVVGLIYVGAQVRAARRKAFEAPSEGQ</sequence>
<feature type="transmembrane region" description="Helical" evidence="1">
    <location>
        <begin position="64"/>
        <end position="83"/>
    </location>
</feature>
<evidence type="ECO:0000313" key="2">
    <source>
        <dbReference type="EMBL" id="SPF75395.1"/>
    </source>
</evidence>
<dbReference type="RefSeq" id="WP_108855500.1">
    <property type="nucleotide sequence ID" value="NZ_OMOI01000001.1"/>
</dbReference>
<name>A0A2R8AH94_9RHOB</name>